<reference evidence="5 6" key="1">
    <citation type="submission" date="2019-03" db="EMBL/GenBank/DDBJ databases">
        <title>Single cell metagenomics reveals metabolic interactions within the superorganism composed of flagellate Streblomastix strix and complex community of Bacteroidetes bacteria on its surface.</title>
        <authorList>
            <person name="Treitli S.C."/>
            <person name="Kolisko M."/>
            <person name="Husnik F."/>
            <person name="Keeling P."/>
            <person name="Hampl V."/>
        </authorList>
    </citation>
    <scope>NUCLEOTIDE SEQUENCE [LARGE SCALE GENOMIC DNA]</scope>
    <source>
        <strain evidence="5">St1</strain>
    </source>
</reference>
<comment type="caution">
    <text evidence="5">The sequence shown here is derived from an EMBL/GenBank/DDBJ whole genome shotgun (WGS) entry which is preliminary data.</text>
</comment>
<evidence type="ECO:0000313" key="5">
    <source>
        <dbReference type="EMBL" id="KAA6300390.1"/>
    </source>
</evidence>
<dbReference type="InterPro" id="IPR009057">
    <property type="entry name" value="Homeodomain-like_sf"/>
</dbReference>
<dbReference type="PANTHER" id="PTHR30328">
    <property type="entry name" value="TRANSCRIPTIONAL REPRESSOR"/>
    <property type="match status" value="1"/>
</dbReference>
<evidence type="ECO:0000256" key="1">
    <source>
        <dbReference type="ARBA" id="ARBA00023125"/>
    </source>
</evidence>
<protein>
    <submittedName>
        <fullName evidence="5">Nucleoid occlusion factor SlmA</fullName>
    </submittedName>
</protein>
<dbReference type="InterPro" id="IPR036271">
    <property type="entry name" value="Tet_transcr_reg_TetR-rel_C_sf"/>
</dbReference>
<dbReference type="Gene3D" id="1.10.357.10">
    <property type="entry name" value="Tetracycline Repressor, domain 2"/>
    <property type="match status" value="1"/>
</dbReference>
<dbReference type="EMBL" id="SNRX01000089">
    <property type="protein sequence ID" value="KAA6300390.1"/>
    <property type="molecule type" value="Genomic_DNA"/>
</dbReference>
<feature type="transmembrane region" description="Helical" evidence="3">
    <location>
        <begin position="154"/>
        <end position="177"/>
    </location>
</feature>
<keyword evidence="3" id="KW-0472">Membrane</keyword>
<dbReference type="Pfam" id="PF17938">
    <property type="entry name" value="TetR_C_29"/>
    <property type="match status" value="1"/>
</dbReference>
<dbReference type="Pfam" id="PF00440">
    <property type="entry name" value="TetR_N"/>
    <property type="match status" value="1"/>
</dbReference>
<dbReference type="InterPro" id="IPR050109">
    <property type="entry name" value="HTH-type_TetR-like_transc_reg"/>
</dbReference>
<accession>A0A5M8NUG1</accession>
<evidence type="ECO:0000256" key="3">
    <source>
        <dbReference type="SAM" id="Phobius"/>
    </source>
</evidence>
<evidence type="ECO:0000259" key="4">
    <source>
        <dbReference type="PROSITE" id="PS50977"/>
    </source>
</evidence>
<dbReference type="GO" id="GO:0003677">
    <property type="term" value="F:DNA binding"/>
    <property type="evidence" value="ECO:0007669"/>
    <property type="project" value="UniProtKB-UniRule"/>
</dbReference>
<dbReference type="InterPro" id="IPR041474">
    <property type="entry name" value="NicS_C"/>
</dbReference>
<dbReference type="AlphaFoldDB" id="A0A5M8NUG1"/>
<dbReference type="PROSITE" id="PS50977">
    <property type="entry name" value="HTH_TETR_2"/>
    <property type="match status" value="1"/>
</dbReference>
<feature type="domain" description="HTH tetR-type" evidence="4">
    <location>
        <begin position="5"/>
        <end position="65"/>
    </location>
</feature>
<dbReference type="SUPFAM" id="SSF46689">
    <property type="entry name" value="Homeodomain-like"/>
    <property type="match status" value="1"/>
</dbReference>
<sequence length="203" mass="23690">MSKDLNTEQIILEAAEAEFLEQGYGNAKTVAIAKRAGVSHSMLHYYFRTKENLFQMIFQKKIQFMSHIFMEMQMPDIPFFEIIRRIVELQFDFVSQNPKLPRFVANEIISNEKNRELLYEVLHPKFAPIYDNLDRMVADEIAKGTIRMIQTRDLVLNIIALNVFTFLALPVLSQTIAESKLLADMLNKRKESNVQFILNSLRK</sequence>
<dbReference type="SUPFAM" id="SSF48498">
    <property type="entry name" value="Tetracyclin repressor-like, C-terminal domain"/>
    <property type="match status" value="1"/>
</dbReference>
<dbReference type="Proteomes" id="UP000324575">
    <property type="component" value="Unassembled WGS sequence"/>
</dbReference>
<keyword evidence="3" id="KW-1133">Transmembrane helix</keyword>
<proteinExistence type="predicted"/>
<keyword evidence="1 2" id="KW-0238">DNA-binding</keyword>
<name>A0A5M8NUG1_9BACT</name>
<feature type="DNA-binding region" description="H-T-H motif" evidence="2">
    <location>
        <begin position="28"/>
        <end position="47"/>
    </location>
</feature>
<dbReference type="InterPro" id="IPR001647">
    <property type="entry name" value="HTH_TetR"/>
</dbReference>
<dbReference type="PRINTS" id="PR00455">
    <property type="entry name" value="HTHTETR"/>
</dbReference>
<organism evidence="5 6">
    <name type="scientific">Candidatus Ordinivivax streblomastigis</name>
    <dbReference type="NCBI Taxonomy" id="2540710"/>
    <lineage>
        <taxon>Bacteria</taxon>
        <taxon>Pseudomonadati</taxon>
        <taxon>Bacteroidota</taxon>
        <taxon>Bacteroidia</taxon>
        <taxon>Bacteroidales</taxon>
        <taxon>Candidatus Ordinivivax</taxon>
    </lineage>
</organism>
<evidence type="ECO:0000256" key="2">
    <source>
        <dbReference type="PROSITE-ProRule" id="PRU00335"/>
    </source>
</evidence>
<keyword evidence="3" id="KW-0812">Transmembrane</keyword>
<evidence type="ECO:0000313" key="6">
    <source>
        <dbReference type="Proteomes" id="UP000324575"/>
    </source>
</evidence>
<gene>
    <name evidence="5" type="ORF">EZS26_003474</name>
</gene>
<dbReference type="PANTHER" id="PTHR30328:SF54">
    <property type="entry name" value="HTH-TYPE TRANSCRIPTIONAL REPRESSOR SCO4008"/>
    <property type="match status" value="1"/>
</dbReference>